<evidence type="ECO:0000313" key="1">
    <source>
        <dbReference type="EMBL" id="KAF4713785.1"/>
    </source>
</evidence>
<comment type="caution">
    <text evidence="1">The sequence shown here is derived from an EMBL/GenBank/DDBJ whole genome shotgun (WGS) entry which is preliminary data.</text>
</comment>
<dbReference type="Proteomes" id="UP000574390">
    <property type="component" value="Unassembled WGS sequence"/>
</dbReference>
<dbReference type="AlphaFoldDB" id="A0A7J6QZC3"/>
<feature type="non-terminal residue" evidence="1">
    <location>
        <position position="1"/>
    </location>
</feature>
<gene>
    <name evidence="1" type="ORF">FOZ62_019114</name>
</gene>
<accession>A0A7J6QZC3</accession>
<feature type="non-terminal residue" evidence="1">
    <location>
        <position position="205"/>
    </location>
</feature>
<sequence>LIYTLQRCAFGVSLKKFQAIATSTSRSHVAKILQQLKLPTSLFAWGDSADLLGCTLTYDETGSTPLLRVACNREERLRLARQQATLILQAVDGNSAPEVTKSFIFSLGGNLSYDCAGCHATDRVLADTIRSWFAQAFATTGWRDTCDFSKLSESSVAVARALMMWVLEVTETITSCFHQSPLRESSDPLHIEIAADASNLGAGYT</sequence>
<organism evidence="1 2">
    <name type="scientific">Perkinsus olseni</name>
    <name type="common">Perkinsus atlanticus</name>
    <dbReference type="NCBI Taxonomy" id="32597"/>
    <lineage>
        <taxon>Eukaryota</taxon>
        <taxon>Sar</taxon>
        <taxon>Alveolata</taxon>
        <taxon>Perkinsozoa</taxon>
        <taxon>Perkinsea</taxon>
        <taxon>Perkinsida</taxon>
        <taxon>Perkinsidae</taxon>
        <taxon>Perkinsus</taxon>
    </lineage>
</organism>
<dbReference type="EMBL" id="JABANM010025925">
    <property type="protein sequence ID" value="KAF4713785.1"/>
    <property type="molecule type" value="Genomic_DNA"/>
</dbReference>
<reference evidence="1 2" key="1">
    <citation type="submission" date="2020-04" db="EMBL/GenBank/DDBJ databases">
        <title>Perkinsus olseni comparative genomics.</title>
        <authorList>
            <person name="Bogema D.R."/>
        </authorList>
    </citation>
    <scope>NUCLEOTIDE SEQUENCE [LARGE SCALE GENOMIC DNA]</scope>
    <source>
        <strain evidence="1">ATCC PRA-205</strain>
    </source>
</reference>
<name>A0A7J6QZC3_PEROL</name>
<evidence type="ECO:0000313" key="2">
    <source>
        <dbReference type="Proteomes" id="UP000574390"/>
    </source>
</evidence>
<proteinExistence type="predicted"/>
<protein>
    <submittedName>
        <fullName evidence="1">Uncharacterized protein</fullName>
    </submittedName>
</protein>